<dbReference type="NCBIfam" id="TIGR03155">
    <property type="entry name" value="sulfolob_CbsB"/>
    <property type="match status" value="1"/>
</dbReference>
<evidence type="ECO:0000256" key="1">
    <source>
        <dbReference type="NCBIfam" id="TIGR03155"/>
    </source>
</evidence>
<evidence type="ECO:0000313" key="4">
    <source>
        <dbReference type="Proteomes" id="UP000248410"/>
    </source>
</evidence>
<feature type="transmembrane region" description="Helical" evidence="2">
    <location>
        <begin position="269"/>
        <end position="297"/>
    </location>
</feature>
<proteinExistence type="predicted"/>
<accession>A0A2U9IPL4</accession>
<dbReference type="OrthoDB" id="43785at2157"/>
<keyword evidence="2" id="KW-0472">Membrane</keyword>
<feature type="transmembrane region" description="Helical" evidence="2">
    <location>
        <begin position="12"/>
        <end position="32"/>
    </location>
</feature>
<feature type="transmembrane region" description="Helical" evidence="2">
    <location>
        <begin position="133"/>
        <end position="152"/>
    </location>
</feature>
<evidence type="ECO:0000313" key="3">
    <source>
        <dbReference type="EMBL" id="AWR97952.1"/>
    </source>
</evidence>
<dbReference type="InterPro" id="IPR017573">
    <property type="entry name" value="Cyt_b558/566_suB"/>
</dbReference>
<dbReference type="AlphaFoldDB" id="A0A2U9IPL4"/>
<feature type="transmembrane region" description="Helical" evidence="2">
    <location>
        <begin position="158"/>
        <end position="178"/>
    </location>
</feature>
<gene>
    <name evidence="3" type="primary">cbsB</name>
    <name evidence="3" type="ORF">DFR86_10670</name>
</gene>
<feature type="transmembrane region" description="Helical" evidence="2">
    <location>
        <begin position="82"/>
        <end position="99"/>
    </location>
</feature>
<dbReference type="GeneID" id="36838437"/>
<protein>
    <recommendedName>
        <fullName evidence="1">Cytochrome b558/566 subunit B</fullName>
    </recommendedName>
</protein>
<reference evidence="3 4" key="1">
    <citation type="submission" date="2018-05" db="EMBL/GenBank/DDBJ databases">
        <title>Complete Genome Sequences of Extremely Thermoacidophilic, Metal-Mobilizing Type-Strain Members of the Archaeal Family Sulfolobaceae: Acidianus brierleyi DSM-1651T, Acidianus sulfidivorans DSM-18786T, Metallosphaera hakonensis DSM-7519T, and Metallosphaera prunae DSM-10039T.</title>
        <authorList>
            <person name="Counts J.A."/>
            <person name="Kelly R.M."/>
        </authorList>
    </citation>
    <scope>NUCLEOTIDE SEQUENCE [LARGE SCALE GENOMIC DNA]</scope>
    <source>
        <strain evidence="3 4">JP7</strain>
    </source>
</reference>
<feature type="transmembrane region" description="Helical" evidence="2">
    <location>
        <begin position="105"/>
        <end position="126"/>
    </location>
</feature>
<feature type="transmembrane region" description="Helical" evidence="2">
    <location>
        <begin position="190"/>
        <end position="209"/>
    </location>
</feature>
<evidence type="ECO:0000256" key="2">
    <source>
        <dbReference type="SAM" id="Phobius"/>
    </source>
</evidence>
<dbReference type="Proteomes" id="UP000248410">
    <property type="component" value="Chromosome"/>
</dbReference>
<sequence>MSMIESIHKDIKIYSIFLAFSAFLEFLFEFIFPISYLPLSNVLSFSLTSKLIVEYLGTAGLYLEYIALSIVAIGLSNKVKALLPLGIFLLISPFLNLAINSLSPFWDIFEVAIMTLGIFALVESFIKSNLSSILSIPTMILIIANIYAGYLIDFEHYTLNLSFTYLFLASVIGFGIYSIIWGKIISKRSIIAYISGIFGAMTFLPLYFLVTSNRFMEIIMDMTIPAIFGIVFHNPYSLGLFLLLVSIALYFIVAISVKGNGYAGLGYFLILTTGFMGITGFHLIIYMAAPIIGYALLNFKDGKGQKILNLKKYQSNNKSL</sequence>
<dbReference type="EMBL" id="CP029288">
    <property type="protein sequence ID" value="AWR97952.1"/>
    <property type="molecule type" value="Genomic_DNA"/>
</dbReference>
<dbReference type="RefSeq" id="WP_110380842.1">
    <property type="nucleotide sequence ID" value="NZ_CP029288.2"/>
</dbReference>
<keyword evidence="2" id="KW-1133">Transmembrane helix</keyword>
<name>A0A2U9IPL4_9CREN</name>
<keyword evidence="4" id="KW-1185">Reference proteome</keyword>
<keyword evidence="2" id="KW-0812">Transmembrane</keyword>
<feature type="transmembrane region" description="Helical" evidence="2">
    <location>
        <begin position="52"/>
        <end position="75"/>
    </location>
</feature>
<organism evidence="3 4">
    <name type="scientific">Acidianus sulfidivorans JP7</name>
    <dbReference type="NCBI Taxonomy" id="619593"/>
    <lineage>
        <taxon>Archaea</taxon>
        <taxon>Thermoproteota</taxon>
        <taxon>Thermoprotei</taxon>
        <taxon>Sulfolobales</taxon>
        <taxon>Sulfolobaceae</taxon>
        <taxon>Acidianus</taxon>
    </lineage>
</organism>
<dbReference type="KEGG" id="asul:DFR86_10670"/>